<evidence type="ECO:0000256" key="3">
    <source>
        <dbReference type="ARBA" id="ARBA00022525"/>
    </source>
</evidence>
<comment type="subcellular location">
    <subcellularLocation>
        <location evidence="1">Secreted</location>
    </subcellularLocation>
</comment>
<dbReference type="InterPro" id="IPR008499">
    <property type="entry name" value="Leg1"/>
</dbReference>
<evidence type="ECO:0000256" key="4">
    <source>
        <dbReference type="ARBA" id="ARBA00022729"/>
    </source>
</evidence>
<sequence>MTFLPSWVCVLVGSLSFSLAGDLNFLDLYPPLWKESPGQFSDYPVENGTYIINPWIFPERLGMYKILLNQTATYFEKFASGNEQNLLWGLALQHGWQYSSGRLADPSQRTDCGYESDHLCISVDSWWADLNYFLCVLPFLAAVDSGLLGISSDQVRLRPPPVDQKRFCYDVSGCLLSFPEIMNKWSDFYKYVHSPSSTFEDILEYLWVAHIFTLNNIFNTFDDRYVYYSKQEAKFEKNWVNAVEYIGAARIPTTFIRVHESQKGLPPRILSKMDTASGISDFTALQNTVLSGLSVLGTVSSFSLTAWKILMNTQDSRKLVLEVFDKIFTISN</sequence>
<reference evidence="7" key="2">
    <citation type="submission" date="2025-09" db="UniProtKB">
        <authorList>
            <consortium name="Ensembl"/>
        </authorList>
    </citation>
    <scope>IDENTIFICATION</scope>
</reference>
<dbReference type="PANTHER" id="PTHR18820">
    <property type="entry name" value="LEG1"/>
    <property type="match status" value="1"/>
</dbReference>
<keyword evidence="8" id="KW-1185">Reference proteome</keyword>
<evidence type="ECO:0000256" key="5">
    <source>
        <dbReference type="ARBA" id="ARBA00023180"/>
    </source>
</evidence>
<organism evidence="7 8">
    <name type="scientific">Spermophilus dauricus</name>
    <name type="common">Daurian ground squirrel</name>
    <dbReference type="NCBI Taxonomy" id="99837"/>
    <lineage>
        <taxon>Eukaryota</taxon>
        <taxon>Metazoa</taxon>
        <taxon>Chordata</taxon>
        <taxon>Craniata</taxon>
        <taxon>Vertebrata</taxon>
        <taxon>Euteleostomi</taxon>
        <taxon>Mammalia</taxon>
        <taxon>Eutheria</taxon>
        <taxon>Euarchontoglires</taxon>
        <taxon>Glires</taxon>
        <taxon>Rodentia</taxon>
        <taxon>Sciuromorpha</taxon>
        <taxon>Sciuridae</taxon>
        <taxon>Xerinae</taxon>
        <taxon>Marmotini</taxon>
        <taxon>Spermophilus</taxon>
    </lineage>
</organism>
<evidence type="ECO:0000256" key="6">
    <source>
        <dbReference type="SAM" id="SignalP"/>
    </source>
</evidence>
<dbReference type="GO" id="GO:0005615">
    <property type="term" value="C:extracellular space"/>
    <property type="evidence" value="ECO:0007669"/>
    <property type="project" value="TreeGrafter"/>
</dbReference>
<proteinExistence type="inferred from homology"/>
<keyword evidence="4 6" id="KW-0732">Signal</keyword>
<evidence type="ECO:0000256" key="2">
    <source>
        <dbReference type="ARBA" id="ARBA00009122"/>
    </source>
</evidence>
<dbReference type="PANTHER" id="PTHR18820:SF1">
    <property type="entry name" value="PROTEIN LEG1 HOMOLOG"/>
    <property type="match status" value="1"/>
</dbReference>
<comment type="similarity">
    <text evidence="2">Belongs to the LEG1 family.</text>
</comment>
<evidence type="ECO:0000313" key="7">
    <source>
        <dbReference type="Ensembl" id="ENSSDAP00000026681.1"/>
    </source>
</evidence>
<name>A0A8C9QSZ1_SPEDA</name>
<dbReference type="AlphaFoldDB" id="A0A8C9QSZ1"/>
<feature type="chain" id="PRO_5034684511" description="Protein LEG1 homolog" evidence="6">
    <location>
        <begin position="21"/>
        <end position="332"/>
    </location>
</feature>
<evidence type="ECO:0000256" key="1">
    <source>
        <dbReference type="ARBA" id="ARBA00004613"/>
    </source>
</evidence>
<dbReference type="Ensembl" id="ENSSDAT00000030506.1">
    <property type="protein sequence ID" value="ENSSDAP00000026681.1"/>
    <property type="gene ID" value="ENSSDAG00000024207.1"/>
</dbReference>
<dbReference type="Pfam" id="PF05612">
    <property type="entry name" value="Leg1"/>
    <property type="match status" value="1"/>
</dbReference>
<dbReference type="Proteomes" id="UP000694422">
    <property type="component" value="Unplaced"/>
</dbReference>
<protein>
    <recommendedName>
        <fullName evidence="9">Protein LEG1 homolog</fullName>
    </recommendedName>
</protein>
<evidence type="ECO:0008006" key="9">
    <source>
        <dbReference type="Google" id="ProtNLM"/>
    </source>
</evidence>
<evidence type="ECO:0000313" key="8">
    <source>
        <dbReference type="Proteomes" id="UP000694422"/>
    </source>
</evidence>
<feature type="signal peptide" evidence="6">
    <location>
        <begin position="1"/>
        <end position="20"/>
    </location>
</feature>
<keyword evidence="3" id="KW-0964">Secreted</keyword>
<reference evidence="7" key="1">
    <citation type="submission" date="2025-08" db="UniProtKB">
        <authorList>
            <consortium name="Ensembl"/>
        </authorList>
    </citation>
    <scope>IDENTIFICATION</scope>
</reference>
<keyword evidence="5" id="KW-0325">Glycoprotein</keyword>
<accession>A0A8C9QSZ1</accession>